<dbReference type="CDD" id="cd01392">
    <property type="entry name" value="HTH_LacI"/>
    <property type="match status" value="1"/>
</dbReference>
<dbReference type="Pfam" id="PF00356">
    <property type="entry name" value="LacI"/>
    <property type="match status" value="1"/>
</dbReference>
<dbReference type="InterPro" id="IPR000843">
    <property type="entry name" value="HTH_LacI"/>
</dbReference>
<dbReference type="InterPro" id="IPR001761">
    <property type="entry name" value="Peripla_BP/Lac1_sug-bd_dom"/>
</dbReference>
<dbReference type="PROSITE" id="PS50932">
    <property type="entry name" value="HTH_LACI_2"/>
    <property type="match status" value="1"/>
</dbReference>
<dbReference type="Pfam" id="PF00532">
    <property type="entry name" value="Peripla_BP_1"/>
    <property type="match status" value="1"/>
</dbReference>
<evidence type="ECO:0000256" key="1">
    <source>
        <dbReference type="ARBA" id="ARBA00022491"/>
    </source>
</evidence>
<keyword evidence="4" id="KW-0804">Transcription</keyword>
<dbReference type="PANTHER" id="PTHR30146">
    <property type="entry name" value="LACI-RELATED TRANSCRIPTIONAL REPRESSOR"/>
    <property type="match status" value="1"/>
</dbReference>
<dbReference type="EMBL" id="DXHP01000168">
    <property type="protein sequence ID" value="HIW07149.1"/>
    <property type="molecule type" value="Genomic_DNA"/>
</dbReference>
<dbReference type="InterPro" id="IPR028082">
    <property type="entry name" value="Peripla_BP_I"/>
</dbReference>
<keyword evidence="1" id="KW-0678">Repressor</keyword>
<evidence type="ECO:0000313" key="7">
    <source>
        <dbReference type="Proteomes" id="UP000823934"/>
    </source>
</evidence>
<evidence type="ECO:0000313" key="6">
    <source>
        <dbReference type="EMBL" id="HIW07149.1"/>
    </source>
</evidence>
<dbReference type="SUPFAM" id="SSF53822">
    <property type="entry name" value="Periplasmic binding protein-like I"/>
    <property type="match status" value="1"/>
</dbReference>
<evidence type="ECO:0000256" key="3">
    <source>
        <dbReference type="ARBA" id="ARBA00023125"/>
    </source>
</evidence>
<reference evidence="6" key="2">
    <citation type="submission" date="2021-04" db="EMBL/GenBank/DDBJ databases">
        <authorList>
            <person name="Gilroy R."/>
        </authorList>
    </citation>
    <scope>NUCLEOTIDE SEQUENCE</scope>
    <source>
        <strain evidence="6">CHK160-9182</strain>
    </source>
</reference>
<protein>
    <submittedName>
        <fullName evidence="6">LacI family transcriptional regulator</fullName>
    </submittedName>
</protein>
<proteinExistence type="predicted"/>
<dbReference type="CDD" id="cd06267">
    <property type="entry name" value="PBP1_LacI_sugar_binding-like"/>
    <property type="match status" value="1"/>
</dbReference>
<dbReference type="InterPro" id="IPR010982">
    <property type="entry name" value="Lambda_DNA-bd_dom_sf"/>
</dbReference>
<dbReference type="SUPFAM" id="SSF47413">
    <property type="entry name" value="lambda repressor-like DNA-binding domains"/>
    <property type="match status" value="1"/>
</dbReference>
<reference evidence="6" key="1">
    <citation type="journal article" date="2021" name="PeerJ">
        <title>Extensive microbial diversity within the chicken gut microbiome revealed by metagenomics and culture.</title>
        <authorList>
            <person name="Gilroy R."/>
            <person name="Ravi A."/>
            <person name="Getino M."/>
            <person name="Pursley I."/>
            <person name="Horton D.L."/>
            <person name="Alikhan N.F."/>
            <person name="Baker D."/>
            <person name="Gharbi K."/>
            <person name="Hall N."/>
            <person name="Watson M."/>
            <person name="Adriaenssens E.M."/>
            <person name="Foster-Nyarko E."/>
            <person name="Jarju S."/>
            <person name="Secka A."/>
            <person name="Antonio M."/>
            <person name="Oren A."/>
            <person name="Chaudhuri R.R."/>
            <person name="La Ragione R."/>
            <person name="Hildebrand F."/>
            <person name="Pallen M.J."/>
        </authorList>
    </citation>
    <scope>NUCLEOTIDE SEQUENCE</scope>
    <source>
        <strain evidence="6">CHK160-9182</strain>
    </source>
</reference>
<dbReference type="SMART" id="SM00354">
    <property type="entry name" value="HTH_LACI"/>
    <property type="match status" value="1"/>
</dbReference>
<organism evidence="6 7">
    <name type="scientific">Candidatus Ignatzschineria merdigallinarum</name>
    <dbReference type="NCBI Taxonomy" id="2838621"/>
    <lineage>
        <taxon>Bacteria</taxon>
        <taxon>Pseudomonadati</taxon>
        <taxon>Pseudomonadota</taxon>
        <taxon>Gammaproteobacteria</taxon>
        <taxon>Cardiobacteriales</taxon>
        <taxon>Ignatzschineriaceae</taxon>
        <taxon>Ignatzschineria</taxon>
    </lineage>
</organism>
<comment type="caution">
    <text evidence="6">The sequence shown here is derived from an EMBL/GenBank/DDBJ whole genome shotgun (WGS) entry which is preliminary data.</text>
</comment>
<dbReference type="Gene3D" id="3.40.50.2300">
    <property type="match status" value="2"/>
</dbReference>
<evidence type="ECO:0000256" key="2">
    <source>
        <dbReference type="ARBA" id="ARBA00023015"/>
    </source>
</evidence>
<dbReference type="PANTHER" id="PTHR30146:SF95">
    <property type="entry name" value="RIBOSE OPERON REPRESSOR"/>
    <property type="match status" value="1"/>
</dbReference>
<evidence type="ECO:0000259" key="5">
    <source>
        <dbReference type="PROSITE" id="PS50932"/>
    </source>
</evidence>
<dbReference type="AlphaFoldDB" id="A0A9D1Q6S5"/>
<accession>A0A9D1Q6S5</accession>
<dbReference type="Gene3D" id="1.10.260.40">
    <property type="entry name" value="lambda repressor-like DNA-binding domains"/>
    <property type="match status" value="1"/>
</dbReference>
<dbReference type="Proteomes" id="UP000823934">
    <property type="component" value="Unassembled WGS sequence"/>
</dbReference>
<sequence length="340" mass="38197">MKKRAAKTTNNTRASSIDVAKLANVSQATVSRVLNHPEKVGDETKRKVYAAIKELKYLPNQNARDLVSGQSKIITLISGPLENPFFVDSTASIVHYATEKGYKVNIIIADDKGIEDSYRLALSNRPDGLIMSCILYEDSVIEHLQVLDIPFVSYNRRHREKLNYVELDNLSAGKQACEYLHQQGYESILWVGGTLDVSTFYYRHKGFLEQHLQSYSTSIDTELIINDPILDYEQLEHKILQWFHHTPGKKAIVAATDSIAINLLNLTKKLGISCPEDIGIIGIDNVELSKHAYINLTTIGNEENLGHLAIVELIQSIENPIKNNINITLPVKIFKRGTTK</sequence>
<feature type="domain" description="HTH lacI-type" evidence="5">
    <location>
        <begin position="14"/>
        <end position="68"/>
    </location>
</feature>
<name>A0A9D1Q6S5_9GAMM</name>
<gene>
    <name evidence="6" type="ORF">H9889_07485</name>
</gene>
<dbReference type="GO" id="GO:0003700">
    <property type="term" value="F:DNA-binding transcription factor activity"/>
    <property type="evidence" value="ECO:0007669"/>
    <property type="project" value="TreeGrafter"/>
</dbReference>
<dbReference type="GO" id="GO:0000976">
    <property type="term" value="F:transcription cis-regulatory region binding"/>
    <property type="evidence" value="ECO:0007669"/>
    <property type="project" value="TreeGrafter"/>
</dbReference>
<evidence type="ECO:0000256" key="4">
    <source>
        <dbReference type="ARBA" id="ARBA00023163"/>
    </source>
</evidence>
<keyword evidence="2" id="KW-0805">Transcription regulation</keyword>
<keyword evidence="3" id="KW-0238">DNA-binding</keyword>